<dbReference type="HAMAP" id="MF_00145">
    <property type="entry name" value="Phosphoglyc_kinase"/>
    <property type="match status" value="1"/>
</dbReference>
<dbReference type="RefSeq" id="WP_025402718.1">
    <property type="nucleotide sequence ID" value="NZ_CBCRUA010000008.1"/>
</dbReference>
<dbReference type="AlphaFoldDB" id="A0A418Q8Q3"/>
<dbReference type="GO" id="GO:0006094">
    <property type="term" value="P:gluconeogenesis"/>
    <property type="evidence" value="ECO:0007669"/>
    <property type="project" value="TreeGrafter"/>
</dbReference>
<evidence type="ECO:0000256" key="8">
    <source>
        <dbReference type="ARBA" id="ARBA00022741"/>
    </source>
</evidence>
<dbReference type="Proteomes" id="UP000285278">
    <property type="component" value="Unassembled WGS sequence"/>
</dbReference>
<protein>
    <recommendedName>
        <fullName evidence="6 12">Phosphoglycerate kinase</fullName>
        <ecNumber evidence="5 12">2.7.2.3</ecNumber>
    </recommendedName>
</protein>
<dbReference type="STRING" id="1451189.CFAL_05615"/>
<proteinExistence type="inferred from homology"/>
<keyword evidence="7 12" id="KW-0808">Transferase</keyword>
<comment type="catalytic activity">
    <reaction evidence="1 12 15">
        <text>(2R)-3-phosphoglycerate + ATP = (2R)-3-phospho-glyceroyl phosphate + ADP</text>
        <dbReference type="Rhea" id="RHEA:14801"/>
        <dbReference type="ChEBI" id="CHEBI:30616"/>
        <dbReference type="ChEBI" id="CHEBI:57604"/>
        <dbReference type="ChEBI" id="CHEBI:58272"/>
        <dbReference type="ChEBI" id="CHEBI:456216"/>
        <dbReference type="EC" id="2.7.2.3"/>
    </reaction>
</comment>
<dbReference type="OrthoDB" id="9808460at2"/>
<feature type="binding site" evidence="12">
    <location>
        <position position="39"/>
    </location>
    <ligand>
        <name>substrate</name>
    </ligand>
</feature>
<keyword evidence="10 12" id="KW-0067">ATP-binding</keyword>
<comment type="caution">
    <text evidence="16">The sequence shown here is derived from an EMBL/GenBank/DDBJ whole genome shotgun (WGS) entry which is preliminary data.</text>
</comment>
<comment type="pathway">
    <text evidence="2 12">Carbohydrate degradation; glycolysis; pyruvate from D-glyceraldehyde 3-phosphate: step 2/5.</text>
</comment>
<evidence type="ECO:0000256" key="3">
    <source>
        <dbReference type="ARBA" id="ARBA00008982"/>
    </source>
</evidence>
<reference evidence="16 17" key="1">
    <citation type="submission" date="2018-09" db="EMBL/GenBank/DDBJ databases">
        <title>Optimization and identification of Corynebacterium falsenii FN1-14 from fish paste.</title>
        <authorList>
            <person name="Daroonpunt R."/>
            <person name="Tanasupawat S."/>
        </authorList>
    </citation>
    <scope>NUCLEOTIDE SEQUENCE [LARGE SCALE GENOMIC DNA]</scope>
    <source>
        <strain evidence="16 17">FN1-14</strain>
    </source>
</reference>
<dbReference type="EMBL" id="QXJK01000003">
    <property type="protein sequence ID" value="RIX35812.1"/>
    <property type="molecule type" value="Genomic_DNA"/>
</dbReference>
<evidence type="ECO:0000256" key="10">
    <source>
        <dbReference type="ARBA" id="ARBA00022840"/>
    </source>
</evidence>
<evidence type="ECO:0000256" key="12">
    <source>
        <dbReference type="HAMAP-Rule" id="MF_00145"/>
    </source>
</evidence>
<dbReference type="FunFam" id="3.40.50.1260:FF:000006">
    <property type="entry name" value="Phosphoglycerate kinase"/>
    <property type="match status" value="1"/>
</dbReference>
<dbReference type="InterPro" id="IPR001576">
    <property type="entry name" value="Phosphoglycerate_kinase"/>
</dbReference>
<dbReference type="GO" id="GO:0005829">
    <property type="term" value="C:cytosol"/>
    <property type="evidence" value="ECO:0007669"/>
    <property type="project" value="UniProtKB-ARBA"/>
</dbReference>
<feature type="binding site" evidence="13">
    <location>
        <position position="161"/>
    </location>
    <ligand>
        <name>(2R)-3-phosphoglycerate</name>
        <dbReference type="ChEBI" id="CHEBI:58272"/>
    </ligand>
</feature>
<dbReference type="InterPro" id="IPR015911">
    <property type="entry name" value="Phosphoglycerate_kinase_CS"/>
</dbReference>
<dbReference type="PROSITE" id="PS00111">
    <property type="entry name" value="PGLYCERATE_KINASE"/>
    <property type="match status" value="1"/>
</dbReference>
<dbReference type="CDD" id="cd00318">
    <property type="entry name" value="Phosphoglycerate_kinase"/>
    <property type="match status" value="1"/>
</dbReference>
<feature type="binding site" evidence="12 13">
    <location>
        <begin position="24"/>
        <end position="26"/>
    </location>
    <ligand>
        <name>substrate</name>
    </ligand>
</feature>
<feature type="binding site" evidence="12">
    <location>
        <position position="299"/>
    </location>
    <ligand>
        <name>ATP</name>
        <dbReference type="ChEBI" id="CHEBI:30616"/>
    </ligand>
</feature>
<keyword evidence="17" id="KW-1185">Reference proteome</keyword>
<evidence type="ECO:0000256" key="6">
    <source>
        <dbReference type="ARBA" id="ARBA00016471"/>
    </source>
</evidence>
<evidence type="ECO:0000256" key="5">
    <source>
        <dbReference type="ARBA" id="ARBA00013061"/>
    </source>
</evidence>
<keyword evidence="11 12" id="KW-0324">Glycolysis</keyword>
<dbReference type="PRINTS" id="PR00477">
    <property type="entry name" value="PHGLYCKINASE"/>
</dbReference>
<dbReference type="PIRSF" id="PIRSF000724">
    <property type="entry name" value="Pgk"/>
    <property type="match status" value="1"/>
</dbReference>
<dbReference type="Gene3D" id="3.40.50.1260">
    <property type="entry name" value="Phosphoglycerate kinase, N-terminal domain"/>
    <property type="match status" value="2"/>
</dbReference>
<feature type="binding site" evidence="12 14">
    <location>
        <begin position="359"/>
        <end position="362"/>
    </location>
    <ligand>
        <name>ATP</name>
        <dbReference type="ChEBI" id="CHEBI:30616"/>
    </ligand>
</feature>
<organism evidence="16 17">
    <name type="scientific">Corynebacterium falsenii</name>
    <dbReference type="NCBI Taxonomy" id="108486"/>
    <lineage>
        <taxon>Bacteria</taxon>
        <taxon>Bacillati</taxon>
        <taxon>Actinomycetota</taxon>
        <taxon>Actinomycetes</taxon>
        <taxon>Mycobacteriales</taxon>
        <taxon>Corynebacteriaceae</taxon>
        <taxon>Corynebacterium</taxon>
    </lineage>
</organism>
<gene>
    <name evidence="12 16" type="primary">pgk</name>
    <name evidence="16" type="ORF">D3M95_03960</name>
</gene>
<dbReference type="FunFam" id="3.40.50.1260:FF:000003">
    <property type="entry name" value="Phosphoglycerate kinase"/>
    <property type="match status" value="1"/>
</dbReference>
<evidence type="ECO:0000256" key="9">
    <source>
        <dbReference type="ARBA" id="ARBA00022777"/>
    </source>
</evidence>
<evidence type="ECO:0000313" key="17">
    <source>
        <dbReference type="Proteomes" id="UP000285278"/>
    </source>
</evidence>
<feature type="binding site" evidence="12">
    <location>
        <position position="161"/>
    </location>
    <ligand>
        <name>substrate</name>
    </ligand>
</feature>
<feature type="binding site" evidence="13">
    <location>
        <position position="39"/>
    </location>
    <ligand>
        <name>(2R)-3-phosphoglycerate</name>
        <dbReference type="ChEBI" id="CHEBI:58272"/>
    </ligand>
</feature>
<feature type="binding site" evidence="12 13">
    <location>
        <begin position="62"/>
        <end position="65"/>
    </location>
    <ligand>
        <name>substrate</name>
    </ligand>
</feature>
<evidence type="ECO:0000256" key="1">
    <source>
        <dbReference type="ARBA" id="ARBA00000642"/>
    </source>
</evidence>
<evidence type="ECO:0000256" key="14">
    <source>
        <dbReference type="PIRSR" id="PIRSR000724-2"/>
    </source>
</evidence>
<dbReference type="PANTHER" id="PTHR11406:SF23">
    <property type="entry name" value="PHOSPHOGLYCERATE KINASE 1, CHLOROPLASTIC-RELATED"/>
    <property type="match status" value="1"/>
</dbReference>
<accession>A0A418Q8Q3</accession>
<keyword evidence="9 12" id="KW-0418">Kinase</keyword>
<evidence type="ECO:0000256" key="2">
    <source>
        <dbReference type="ARBA" id="ARBA00004838"/>
    </source>
</evidence>
<feature type="binding site" evidence="13">
    <location>
        <position position="121"/>
    </location>
    <ligand>
        <name>(2R)-3-phosphoglycerate</name>
        <dbReference type="ChEBI" id="CHEBI:58272"/>
    </ligand>
</feature>
<feature type="binding site" evidence="12 14">
    <location>
        <position position="211"/>
    </location>
    <ligand>
        <name>ATP</name>
        <dbReference type="ChEBI" id="CHEBI:30616"/>
    </ligand>
</feature>
<evidence type="ECO:0000256" key="15">
    <source>
        <dbReference type="RuleBase" id="RU000532"/>
    </source>
</evidence>
<comment type="subunit">
    <text evidence="4 12">Monomer.</text>
</comment>
<keyword evidence="8 12" id="KW-0547">Nucleotide-binding</keyword>
<dbReference type="UniPathway" id="UPA00109">
    <property type="reaction ID" value="UER00185"/>
</dbReference>
<dbReference type="GO" id="GO:0043531">
    <property type="term" value="F:ADP binding"/>
    <property type="evidence" value="ECO:0007669"/>
    <property type="project" value="TreeGrafter"/>
</dbReference>
<evidence type="ECO:0000256" key="11">
    <source>
        <dbReference type="ARBA" id="ARBA00023152"/>
    </source>
</evidence>
<dbReference type="InterPro" id="IPR015824">
    <property type="entry name" value="Phosphoglycerate_kinase_N"/>
</dbReference>
<evidence type="ECO:0000256" key="7">
    <source>
        <dbReference type="ARBA" id="ARBA00022679"/>
    </source>
</evidence>
<feature type="binding site" evidence="12 14">
    <location>
        <position position="330"/>
    </location>
    <ligand>
        <name>ATP</name>
        <dbReference type="ChEBI" id="CHEBI:30616"/>
    </ligand>
</feature>
<dbReference type="GO" id="GO:0006096">
    <property type="term" value="P:glycolytic process"/>
    <property type="evidence" value="ECO:0007669"/>
    <property type="project" value="UniProtKB-UniRule"/>
</dbReference>
<dbReference type="SUPFAM" id="SSF53748">
    <property type="entry name" value="Phosphoglycerate kinase"/>
    <property type="match status" value="1"/>
</dbReference>
<evidence type="ECO:0000256" key="4">
    <source>
        <dbReference type="ARBA" id="ARBA00011245"/>
    </source>
</evidence>
<keyword evidence="12" id="KW-0963">Cytoplasm</keyword>
<comment type="subcellular location">
    <subcellularLocation>
        <location evidence="12">Cytoplasm</location>
    </subcellularLocation>
</comment>
<dbReference type="GO" id="GO:0004618">
    <property type="term" value="F:phosphoglycerate kinase activity"/>
    <property type="evidence" value="ECO:0007669"/>
    <property type="project" value="UniProtKB-UniRule"/>
</dbReference>
<dbReference type="Pfam" id="PF00162">
    <property type="entry name" value="PGK"/>
    <property type="match status" value="1"/>
</dbReference>
<dbReference type="InterPro" id="IPR036043">
    <property type="entry name" value="Phosphoglycerate_kinase_sf"/>
</dbReference>
<evidence type="ECO:0000256" key="13">
    <source>
        <dbReference type="PIRSR" id="PIRSR000724-1"/>
    </source>
</evidence>
<dbReference type="GO" id="GO:0005524">
    <property type="term" value="F:ATP binding"/>
    <property type="evidence" value="ECO:0007669"/>
    <property type="project" value="UniProtKB-KW"/>
</dbReference>
<evidence type="ECO:0000313" key="16">
    <source>
        <dbReference type="EMBL" id="RIX35812.1"/>
    </source>
</evidence>
<comment type="similarity">
    <text evidence="3 12 15">Belongs to the phosphoglycerate kinase family.</text>
</comment>
<dbReference type="EC" id="2.7.2.3" evidence="5 12"/>
<sequence>MAVKTVQDLINEGVEGRHVLVRADLNVPLSDGEITDPGRIDASVPTLKKLIEAGARVIVSAHLGRPKGEVKDEFSLAPVAEALSERLDQWVPLASDVTGEDAHERANGLNDGDILLLENVRFDPRETSKDEAERAEFASELAALTGDNGAFVSDGFGVVHRKQASVYDVAKKLPHYAGGLVETELEVLRKISDNPEHPYAVVLGGSKVSDKLGVIEALAPKVDNLIIGGGMCFTFLAAQGYEVGGSLLQEDMIDTCKDLLDRFGDVIVLPTDVEVAERFDKEADHRTVDLKSIPAGWMGLDVGPESVKAFSEILNKSKTIFWNGPMGVFEFPNFAAGTKGVAEAIIAATSDGAYSVVGGGDSAAAVRTLGLNEDGFTHISTGGGASLEFLEGKELPGVAVLED</sequence>
<dbReference type="PANTHER" id="PTHR11406">
    <property type="entry name" value="PHOSPHOGLYCERATE KINASE"/>
    <property type="match status" value="1"/>
</dbReference>
<name>A0A418Q8Q3_9CORY</name>
<feature type="binding site" evidence="12">
    <location>
        <position position="121"/>
    </location>
    <ligand>
        <name>substrate</name>
    </ligand>
</feature>